<gene>
    <name evidence="1" type="ORF">CAL25_16530</name>
</gene>
<accession>A0A261TFK0</accession>
<dbReference type="OrthoDB" id="9095800at2"/>
<sequence>MKKKLPPVECYADFTIYTGDVRPQDVTALLSMEPTMFRVRGEKFTTPSGKERVASQSIWGISSEKEIDSPNMADHFGWIMARLSTIQEAARTIQTLGKVIARVRLVVFSSAPSWAGTLDVNHMQILADLNINYSVGVYFDDGDEQD</sequence>
<keyword evidence="2" id="KW-1185">Reference proteome</keyword>
<dbReference type="InterPro" id="IPR025459">
    <property type="entry name" value="DUF4279"/>
</dbReference>
<protein>
    <recommendedName>
        <fullName evidence="3">DUF4279 domain-containing protein</fullName>
    </recommendedName>
</protein>
<proteinExistence type="predicted"/>
<comment type="caution">
    <text evidence="1">The sequence shown here is derived from an EMBL/GenBank/DDBJ whole genome shotgun (WGS) entry which is preliminary data.</text>
</comment>
<name>A0A261TFK0_9BORD</name>
<evidence type="ECO:0000313" key="2">
    <source>
        <dbReference type="Proteomes" id="UP000216913"/>
    </source>
</evidence>
<dbReference type="EMBL" id="NEVP01000010">
    <property type="protein sequence ID" value="OZI47992.1"/>
    <property type="molecule type" value="Genomic_DNA"/>
</dbReference>
<organism evidence="1 2">
    <name type="scientific">Bordetella genomosp. 5</name>
    <dbReference type="NCBI Taxonomy" id="1395608"/>
    <lineage>
        <taxon>Bacteria</taxon>
        <taxon>Pseudomonadati</taxon>
        <taxon>Pseudomonadota</taxon>
        <taxon>Betaproteobacteria</taxon>
        <taxon>Burkholderiales</taxon>
        <taxon>Alcaligenaceae</taxon>
        <taxon>Bordetella</taxon>
    </lineage>
</organism>
<dbReference type="AlphaFoldDB" id="A0A261TFK0"/>
<evidence type="ECO:0008006" key="3">
    <source>
        <dbReference type="Google" id="ProtNLM"/>
    </source>
</evidence>
<dbReference type="RefSeq" id="WP_094801856.1">
    <property type="nucleotide sequence ID" value="NZ_NEVP01000010.1"/>
</dbReference>
<dbReference type="Proteomes" id="UP000216913">
    <property type="component" value="Unassembled WGS sequence"/>
</dbReference>
<dbReference type="Pfam" id="PF14106">
    <property type="entry name" value="DUF4279"/>
    <property type="match status" value="1"/>
</dbReference>
<evidence type="ECO:0000313" key="1">
    <source>
        <dbReference type="EMBL" id="OZI47992.1"/>
    </source>
</evidence>
<reference evidence="1 2" key="1">
    <citation type="submission" date="2017-05" db="EMBL/GenBank/DDBJ databases">
        <title>Complete and WGS of Bordetella genogroups.</title>
        <authorList>
            <person name="Spilker T."/>
            <person name="LiPuma J."/>
        </authorList>
    </citation>
    <scope>NUCLEOTIDE SEQUENCE [LARGE SCALE GENOMIC DNA]</scope>
    <source>
        <strain evidence="1 2">AU10456</strain>
    </source>
</reference>